<protein>
    <recommendedName>
        <fullName evidence="3">(d)CMP kinase</fullName>
    </recommendedName>
</protein>
<dbReference type="Gene3D" id="1.10.3970.10">
    <property type="entry name" value="BSD domain"/>
    <property type="match status" value="1"/>
</dbReference>
<organism evidence="1 2">
    <name type="scientific">Chrysochromulina tobinii</name>
    <dbReference type="NCBI Taxonomy" id="1460289"/>
    <lineage>
        <taxon>Eukaryota</taxon>
        <taxon>Haptista</taxon>
        <taxon>Haptophyta</taxon>
        <taxon>Prymnesiophyceae</taxon>
        <taxon>Prymnesiales</taxon>
        <taxon>Chrysochromulinaceae</taxon>
        <taxon>Chrysochromulina</taxon>
    </lineage>
</organism>
<dbReference type="SUPFAM" id="SSF140383">
    <property type="entry name" value="BSD domain-like"/>
    <property type="match status" value="1"/>
</dbReference>
<proteinExistence type="predicted"/>
<name>A0A0M0J6N4_9EUKA</name>
<gene>
    <name evidence="1" type="ORF">Ctob_005800</name>
</gene>
<comment type="caution">
    <text evidence="1">The sequence shown here is derived from an EMBL/GenBank/DDBJ whole genome shotgun (WGS) entry which is preliminary data.</text>
</comment>
<dbReference type="InterPro" id="IPR035925">
    <property type="entry name" value="BSD_dom_sf"/>
</dbReference>
<dbReference type="Proteomes" id="UP000037460">
    <property type="component" value="Unassembled WGS sequence"/>
</dbReference>
<evidence type="ECO:0008006" key="3">
    <source>
        <dbReference type="Google" id="ProtNLM"/>
    </source>
</evidence>
<reference evidence="2" key="1">
    <citation type="journal article" date="2015" name="PLoS Genet.">
        <title>Genome Sequence and Transcriptome Analyses of Chrysochromulina tobin: Metabolic Tools for Enhanced Algal Fitness in the Prominent Order Prymnesiales (Haptophyceae).</title>
        <authorList>
            <person name="Hovde B.T."/>
            <person name="Deodato C.R."/>
            <person name="Hunsperger H.M."/>
            <person name="Ryken S.A."/>
            <person name="Yost W."/>
            <person name="Jha R.K."/>
            <person name="Patterson J."/>
            <person name="Monnat R.J. Jr."/>
            <person name="Barlow S.B."/>
            <person name="Starkenburg S.R."/>
            <person name="Cattolico R.A."/>
        </authorList>
    </citation>
    <scope>NUCLEOTIDE SEQUENCE</scope>
    <source>
        <strain evidence="2">CCMP291</strain>
    </source>
</reference>
<keyword evidence="2" id="KW-1185">Reference proteome</keyword>
<evidence type="ECO:0000313" key="2">
    <source>
        <dbReference type="Proteomes" id="UP000037460"/>
    </source>
</evidence>
<dbReference type="InterPro" id="IPR027417">
    <property type="entry name" value="P-loop_NTPase"/>
</dbReference>
<dbReference type="EMBL" id="JWZX01003309">
    <property type="protein sequence ID" value="KOO22115.1"/>
    <property type="molecule type" value="Genomic_DNA"/>
</dbReference>
<evidence type="ECO:0000313" key="1">
    <source>
        <dbReference type="EMBL" id="KOO22115.1"/>
    </source>
</evidence>
<dbReference type="Gene3D" id="3.40.50.300">
    <property type="entry name" value="P-loop containing nucleotide triphosphate hydrolases"/>
    <property type="match status" value="1"/>
</dbReference>
<accession>A0A0M0J6N4</accession>
<sequence>MGANESTSMLPYPPSWLPSTTTPVQHRQAVAALKSLSSVEPERFLAVRAPLPELEAALWDFNEYRERASAAAALDVGLNRLVYKCVPKRVPEAEFWRCFFCWAYHTVMSLGPAPPEPPKQVLSRAVLEAGDSTATSAIIDAFGGDVSFAAFAQAEMEDILKRDAEDGEKLAAGITMAVEKGVLQANPPVEPLTRIDVLGKTADAVCQEIIKALGDAPSMGCVLVLQGLSGTGKGTTCSLLEQKLPRCTSWSNGNVFRSLTLLAVAKCEKSGLAFKPEFLTPLFLAEVMACLSFAKHNGKFDIKIEGYGLSCHVSEVANTILKEPKVGKNIPTVAKMTQGEVVGFAAAAAEAMRADGMNVLMEGREQTLNYVRTPHRFELTLSEPLIIGKRRAAQRIMAKAIESISKGGAEGEVDVKAVLGQALEALTSSSAS</sequence>
<dbReference type="OrthoDB" id="416765at2759"/>
<dbReference type="SUPFAM" id="SSF52540">
    <property type="entry name" value="P-loop containing nucleoside triphosphate hydrolases"/>
    <property type="match status" value="1"/>
</dbReference>
<dbReference type="AlphaFoldDB" id="A0A0M0J6N4"/>